<feature type="signal peptide" evidence="6">
    <location>
        <begin position="1"/>
        <end position="20"/>
    </location>
</feature>
<dbReference type="RefSeq" id="WP_186856384.1">
    <property type="nucleotide sequence ID" value="NZ_JACOON010000001.1"/>
</dbReference>
<dbReference type="EC" id="3.2.1.52" evidence="3"/>
<dbReference type="Pfam" id="PF00933">
    <property type="entry name" value="Glyco_hydro_3"/>
    <property type="match status" value="1"/>
</dbReference>
<keyword evidence="5" id="KW-0326">Glycosidase</keyword>
<evidence type="ECO:0000313" key="9">
    <source>
        <dbReference type="Proteomes" id="UP000606889"/>
    </source>
</evidence>
<dbReference type="InterPro" id="IPR017853">
    <property type="entry name" value="GH"/>
</dbReference>
<evidence type="ECO:0000313" key="8">
    <source>
        <dbReference type="EMBL" id="MBC5646847.1"/>
    </source>
</evidence>
<comment type="caution">
    <text evidence="8">The sequence shown here is derived from an EMBL/GenBank/DDBJ whole genome shotgun (WGS) entry which is preliminary data.</text>
</comment>
<reference evidence="8 9" key="1">
    <citation type="submission" date="2020-08" db="EMBL/GenBank/DDBJ databases">
        <title>Genome public.</title>
        <authorList>
            <person name="Liu C."/>
            <person name="Sun Q."/>
        </authorList>
    </citation>
    <scope>NUCLEOTIDE SEQUENCE [LARGE SCALE GENOMIC DNA]</scope>
    <source>
        <strain evidence="8 9">NSJ-35</strain>
    </source>
</reference>
<evidence type="ECO:0000256" key="6">
    <source>
        <dbReference type="SAM" id="SignalP"/>
    </source>
</evidence>
<dbReference type="InterPro" id="IPR050226">
    <property type="entry name" value="NagZ_Beta-hexosaminidase"/>
</dbReference>
<dbReference type="PANTHER" id="PTHR30480:SF13">
    <property type="entry name" value="BETA-HEXOSAMINIDASE"/>
    <property type="match status" value="1"/>
</dbReference>
<comment type="catalytic activity">
    <reaction evidence="1">
        <text>Hydrolysis of terminal non-reducing N-acetyl-D-hexosamine residues in N-acetyl-beta-D-hexosaminides.</text>
        <dbReference type="EC" id="3.2.1.52"/>
    </reaction>
</comment>
<dbReference type="Gene3D" id="3.20.20.300">
    <property type="entry name" value="Glycoside hydrolase, family 3, N-terminal domain"/>
    <property type="match status" value="1"/>
</dbReference>
<protein>
    <recommendedName>
        <fullName evidence="3">beta-N-acetylhexosaminidase</fullName>
        <ecNumber evidence="3">3.2.1.52</ecNumber>
    </recommendedName>
</protein>
<dbReference type="SUPFAM" id="SSF51445">
    <property type="entry name" value="(Trans)glycosidases"/>
    <property type="match status" value="1"/>
</dbReference>
<dbReference type="EMBL" id="JACOON010000001">
    <property type="protein sequence ID" value="MBC5646847.1"/>
    <property type="molecule type" value="Genomic_DNA"/>
</dbReference>
<dbReference type="InterPro" id="IPR001764">
    <property type="entry name" value="Glyco_hydro_3_N"/>
</dbReference>
<gene>
    <name evidence="8" type="ORF">H8S18_00615</name>
</gene>
<keyword evidence="6" id="KW-0732">Signal</keyword>
<dbReference type="PANTHER" id="PTHR30480">
    <property type="entry name" value="BETA-HEXOSAMINIDASE-RELATED"/>
    <property type="match status" value="1"/>
</dbReference>
<organism evidence="8 9">
    <name type="scientific">Christensenella tenuis</name>
    <dbReference type="NCBI Taxonomy" id="2763033"/>
    <lineage>
        <taxon>Bacteria</taxon>
        <taxon>Bacillati</taxon>
        <taxon>Bacillota</taxon>
        <taxon>Clostridia</taxon>
        <taxon>Christensenellales</taxon>
        <taxon>Christensenellaceae</taxon>
        <taxon>Christensenella</taxon>
    </lineage>
</organism>
<evidence type="ECO:0000256" key="5">
    <source>
        <dbReference type="ARBA" id="ARBA00023295"/>
    </source>
</evidence>
<keyword evidence="4" id="KW-0378">Hydrolase</keyword>
<name>A0ABR7EAP0_9FIRM</name>
<dbReference type="Proteomes" id="UP000606889">
    <property type="component" value="Unassembled WGS sequence"/>
</dbReference>
<evidence type="ECO:0000259" key="7">
    <source>
        <dbReference type="Pfam" id="PF00933"/>
    </source>
</evidence>
<evidence type="ECO:0000256" key="1">
    <source>
        <dbReference type="ARBA" id="ARBA00001231"/>
    </source>
</evidence>
<comment type="similarity">
    <text evidence="2">Belongs to the glycosyl hydrolase 3 family.</text>
</comment>
<feature type="chain" id="PRO_5046697075" description="beta-N-acetylhexosaminidase" evidence="6">
    <location>
        <begin position="21"/>
        <end position="465"/>
    </location>
</feature>
<evidence type="ECO:0000256" key="3">
    <source>
        <dbReference type="ARBA" id="ARBA00012663"/>
    </source>
</evidence>
<accession>A0ABR7EAP0</accession>
<keyword evidence="9" id="KW-1185">Reference proteome</keyword>
<proteinExistence type="inferred from homology"/>
<feature type="domain" description="Glycoside hydrolase family 3 N-terminal" evidence="7">
    <location>
        <begin position="144"/>
        <end position="455"/>
    </location>
</feature>
<sequence length="465" mass="50846">MKIKTIAILLCGLLFLAGCAAKGTKQASAVVPTVVSASEDSQSKPSPSAQQEVKCASGMVRSVDGNELLLENEDGIQQPYLLVLKDSELPTVRMMEPGAVVEIAYTEEGEVRLVREVTVKQNAPNPPFNLYERRAEEILQGMTAEEKVGQMFFARCPEENAQEITETYQPAGYVLFDRDFKGKTRDEVKENIAGYQDVSKIAMLIGVDEEGGTVKRVSKYEVLCSEPFLSPQELYNEGGMELVIDDTAKKAGVLKGLGINVNLAPVCDVSTNPDDFIYKRAFGQNAGMTADYVAEVVRQMNESGIGCTLKHFPGYGSNADTHTGIAYDAREYETFLNNDFLPFTAGIEEGAGSILVCHNIVECMDSAYPASLSVKVHEILRSDLGFSGVIMTDDLYMDAIRNEYGIGEAAVLAVQAGNDLVLSSQFEEQYQAVLDALRDGTLTEERIDESVKRVLCWKLSLGIIK</sequence>
<dbReference type="InterPro" id="IPR036962">
    <property type="entry name" value="Glyco_hydro_3_N_sf"/>
</dbReference>
<dbReference type="PROSITE" id="PS51257">
    <property type="entry name" value="PROKAR_LIPOPROTEIN"/>
    <property type="match status" value="1"/>
</dbReference>
<evidence type="ECO:0000256" key="2">
    <source>
        <dbReference type="ARBA" id="ARBA00005336"/>
    </source>
</evidence>
<evidence type="ECO:0000256" key="4">
    <source>
        <dbReference type="ARBA" id="ARBA00022801"/>
    </source>
</evidence>